<evidence type="ECO:0000259" key="2">
    <source>
        <dbReference type="Pfam" id="PF02230"/>
    </source>
</evidence>
<dbReference type="InterPro" id="IPR050955">
    <property type="entry name" value="Plant_Biomass_Hydrol_Est"/>
</dbReference>
<dbReference type="PANTHER" id="PTHR43037:SF1">
    <property type="entry name" value="BLL1128 PROTEIN"/>
    <property type="match status" value="1"/>
</dbReference>
<dbReference type="GO" id="GO:0016787">
    <property type="term" value="F:hydrolase activity"/>
    <property type="evidence" value="ECO:0007669"/>
    <property type="project" value="InterPro"/>
</dbReference>
<dbReference type="AlphaFoldDB" id="A0A3B1BWT9"/>
<dbReference type="InterPro" id="IPR029058">
    <property type="entry name" value="AB_hydrolase_fold"/>
</dbReference>
<protein>
    <recommendedName>
        <fullName evidence="2">Phospholipase/carboxylesterase/thioesterase domain-containing protein</fullName>
    </recommendedName>
</protein>
<keyword evidence="1" id="KW-0732">Signal</keyword>
<dbReference type="EMBL" id="UOGD01000060">
    <property type="protein sequence ID" value="VAX16773.1"/>
    <property type="molecule type" value="Genomic_DNA"/>
</dbReference>
<evidence type="ECO:0000313" key="3">
    <source>
        <dbReference type="EMBL" id="VAX16773.1"/>
    </source>
</evidence>
<feature type="domain" description="Phospholipase/carboxylesterase/thioesterase" evidence="2">
    <location>
        <begin position="9"/>
        <end position="184"/>
    </location>
</feature>
<sequence length="244" mass="27858">YRFFAPSQKGNEKYPLIIALHGAGERGNDNEAQIKYHKLATIWAEPANQAKHPCFVIAPQCPKNNRWVDADWNQNTFDFRSTPISNELETVNDLIEEIIKKYPIDKSRIYVTGLSMGGFGTWYMLMKYPKRFAAAIPMSGAGDPKMACEISHIPIWDFHGDVDKGVPVEGSRLMIEALGKCGDEALFIPNPNSKKVLGNKNLTKKIMKSNLIYTEYKGKGHVIWKESYENPLVREWFFSKRLKE</sequence>
<dbReference type="PANTHER" id="PTHR43037">
    <property type="entry name" value="UNNAMED PRODUCT-RELATED"/>
    <property type="match status" value="1"/>
</dbReference>
<organism evidence="3">
    <name type="scientific">hydrothermal vent metagenome</name>
    <dbReference type="NCBI Taxonomy" id="652676"/>
    <lineage>
        <taxon>unclassified sequences</taxon>
        <taxon>metagenomes</taxon>
        <taxon>ecological metagenomes</taxon>
    </lineage>
</organism>
<gene>
    <name evidence="3" type="ORF">MNBD_IGNAVI01-951</name>
</gene>
<name>A0A3B1BWT9_9ZZZZ</name>
<dbReference type="Gene3D" id="3.40.50.1820">
    <property type="entry name" value="alpha/beta hydrolase"/>
    <property type="match status" value="1"/>
</dbReference>
<evidence type="ECO:0000256" key="1">
    <source>
        <dbReference type="ARBA" id="ARBA00022729"/>
    </source>
</evidence>
<proteinExistence type="predicted"/>
<reference evidence="3" key="1">
    <citation type="submission" date="2018-06" db="EMBL/GenBank/DDBJ databases">
        <authorList>
            <person name="Zhirakovskaya E."/>
        </authorList>
    </citation>
    <scope>NUCLEOTIDE SEQUENCE</scope>
</reference>
<feature type="non-terminal residue" evidence="3">
    <location>
        <position position="1"/>
    </location>
</feature>
<accession>A0A3B1BWT9</accession>
<dbReference type="SUPFAM" id="SSF53474">
    <property type="entry name" value="alpha/beta-Hydrolases"/>
    <property type="match status" value="1"/>
</dbReference>
<dbReference type="Pfam" id="PF02230">
    <property type="entry name" value="Abhydrolase_2"/>
    <property type="match status" value="1"/>
</dbReference>
<dbReference type="InterPro" id="IPR003140">
    <property type="entry name" value="PLipase/COase/thioEstase"/>
</dbReference>